<dbReference type="Proteomes" id="UP001526426">
    <property type="component" value="Unassembled WGS sequence"/>
</dbReference>
<dbReference type="InterPro" id="IPR000310">
    <property type="entry name" value="Orn/Lys/Arg_deCO2ase_major_dom"/>
</dbReference>
<keyword evidence="2" id="KW-0663">Pyridoxal phosphate</keyword>
<feature type="compositionally biased region" description="Polar residues" evidence="3">
    <location>
        <begin position="383"/>
        <end position="393"/>
    </location>
</feature>
<accession>A0ABT3L535</accession>
<evidence type="ECO:0000259" key="4">
    <source>
        <dbReference type="Pfam" id="PF01276"/>
    </source>
</evidence>
<comment type="caution">
    <text evidence="5">The sequence shown here is derived from an EMBL/GenBank/DDBJ whole genome shotgun (WGS) entry which is preliminary data.</text>
</comment>
<evidence type="ECO:0000313" key="6">
    <source>
        <dbReference type="Proteomes" id="UP001526426"/>
    </source>
</evidence>
<dbReference type="Gene3D" id="3.40.640.10">
    <property type="entry name" value="Type I PLP-dependent aspartate aminotransferase-like (Major domain)"/>
    <property type="match status" value="1"/>
</dbReference>
<evidence type="ECO:0000313" key="5">
    <source>
        <dbReference type="EMBL" id="MCW6036631.1"/>
    </source>
</evidence>
<dbReference type="InterPro" id="IPR015424">
    <property type="entry name" value="PyrdxlP-dep_Trfase"/>
</dbReference>
<dbReference type="EMBL" id="JAIHOM010000042">
    <property type="protein sequence ID" value="MCW6036631.1"/>
    <property type="molecule type" value="Genomic_DNA"/>
</dbReference>
<comment type="cofactor">
    <cofactor evidence="1">
        <name>pyridoxal 5'-phosphate</name>
        <dbReference type="ChEBI" id="CHEBI:597326"/>
    </cofactor>
</comment>
<dbReference type="InterPro" id="IPR052357">
    <property type="entry name" value="Orn_Lys_Arg_decarboxylase-I"/>
</dbReference>
<dbReference type="Pfam" id="PF01276">
    <property type="entry name" value="OKR_DC_1"/>
    <property type="match status" value="1"/>
</dbReference>
<keyword evidence="6" id="KW-1185">Reference proteome</keyword>
<dbReference type="RefSeq" id="WP_265264417.1">
    <property type="nucleotide sequence ID" value="NZ_JAIHOM010000042.1"/>
</dbReference>
<proteinExistence type="predicted"/>
<feature type="region of interest" description="Disordered" evidence="3">
    <location>
        <begin position="383"/>
        <end position="406"/>
    </location>
</feature>
<sequence>MDFPLIRQLKHLSQHPHAPFYAPGHKLGRGMSAPLVDLLGEKAGQADFPELPEVGNLFGTTGGIAEAQRLAAQTFGAEETFFLVNGSTGGILAAILATCGEGERLLLPRNVHQSALHGLILSGAMPVFIQPEYDPQRDLAYGVTPEAVEGALRQYSDIKAVLVVYPTYQGIGGDLEAIANITHKYGIPLIVDEAHGAHFAFHPDLPPSALSLGADLTIQSTHKVLGAFSQASMLHIQGPRLDRPRLRHALRLVQSTSPNSLLLASLDSATSQMAKEGEALLTKTLALAAQAEAQIATLPGLNGLEWPIVPHPGYQWRDRTRLTIFLHHLALSGFEADEILQNRGITPELPLENSLTFILTFGNTPEDIEALISGLHHLSTTFPPQNPSPTQIFPSPLPPPRLTPRQ</sequence>
<evidence type="ECO:0000256" key="2">
    <source>
        <dbReference type="ARBA" id="ARBA00022898"/>
    </source>
</evidence>
<keyword evidence="5" id="KW-0808">Transferase</keyword>
<dbReference type="PANTHER" id="PTHR43277:SF4">
    <property type="entry name" value="ARGININE DECARBOXYLASE"/>
    <property type="match status" value="1"/>
</dbReference>
<feature type="non-terminal residue" evidence="5">
    <location>
        <position position="406"/>
    </location>
</feature>
<reference evidence="5 6" key="1">
    <citation type="submission" date="2021-08" db="EMBL/GenBank/DDBJ databases">
        <title>Draft genome sequence of Spirulina subsalsa with high tolerance to salinity and hype-accumulation of phycocyanin.</title>
        <authorList>
            <person name="Pei H."/>
            <person name="Jiang L."/>
        </authorList>
    </citation>
    <scope>NUCLEOTIDE SEQUENCE [LARGE SCALE GENOMIC DNA]</scope>
    <source>
        <strain evidence="5 6">FACHB-351</strain>
    </source>
</reference>
<keyword evidence="5" id="KW-0032">Aminotransferase</keyword>
<dbReference type="SUPFAM" id="SSF53383">
    <property type="entry name" value="PLP-dependent transferases"/>
    <property type="match status" value="1"/>
</dbReference>
<gene>
    <name evidence="5" type="ORF">K4A83_10195</name>
</gene>
<protein>
    <submittedName>
        <fullName evidence="5">Aminotransferase class I/II-fold pyridoxal phosphate-dependent enzyme</fullName>
    </submittedName>
</protein>
<dbReference type="GO" id="GO:0008483">
    <property type="term" value="F:transaminase activity"/>
    <property type="evidence" value="ECO:0007669"/>
    <property type="project" value="UniProtKB-KW"/>
</dbReference>
<feature type="compositionally biased region" description="Pro residues" evidence="3">
    <location>
        <begin position="395"/>
        <end position="406"/>
    </location>
</feature>
<evidence type="ECO:0000256" key="1">
    <source>
        <dbReference type="ARBA" id="ARBA00001933"/>
    </source>
</evidence>
<evidence type="ECO:0000256" key="3">
    <source>
        <dbReference type="SAM" id="MobiDB-lite"/>
    </source>
</evidence>
<feature type="domain" description="Orn/Lys/Arg decarboxylases family 1 pyridoxal-P attachment site" evidence="4">
    <location>
        <begin position="4"/>
        <end position="298"/>
    </location>
</feature>
<organism evidence="5 6">
    <name type="scientific">Spirulina subsalsa FACHB-351</name>
    <dbReference type="NCBI Taxonomy" id="234711"/>
    <lineage>
        <taxon>Bacteria</taxon>
        <taxon>Bacillati</taxon>
        <taxon>Cyanobacteriota</taxon>
        <taxon>Cyanophyceae</taxon>
        <taxon>Spirulinales</taxon>
        <taxon>Spirulinaceae</taxon>
        <taxon>Spirulina</taxon>
    </lineage>
</organism>
<dbReference type="PANTHER" id="PTHR43277">
    <property type="entry name" value="ARGININE DECARBOXYLASE"/>
    <property type="match status" value="1"/>
</dbReference>
<dbReference type="InterPro" id="IPR015421">
    <property type="entry name" value="PyrdxlP-dep_Trfase_major"/>
</dbReference>
<name>A0ABT3L535_9CYAN</name>